<dbReference type="HOGENOM" id="CLU_2458046_0_0_1"/>
<evidence type="ECO:0000313" key="1">
    <source>
        <dbReference type="EnsemblPlants" id="LPERR02G08110.1"/>
    </source>
</evidence>
<protein>
    <submittedName>
        <fullName evidence="1">Uncharacterized protein</fullName>
    </submittedName>
</protein>
<sequence length="89" mass="9789">MEQPNRPIGSPSIPFPTCAAALLLHDRARPFRFPAAPASIPFPRGFLPIHFHLRADPSPAILGRSVRAAPPARPLRLRSLSYGNFAQNR</sequence>
<keyword evidence="2" id="KW-1185">Reference proteome</keyword>
<dbReference type="AlphaFoldDB" id="A0A0D9VE00"/>
<reference evidence="2" key="2">
    <citation type="submission" date="2013-12" db="EMBL/GenBank/DDBJ databases">
        <authorList>
            <person name="Yu Y."/>
            <person name="Lee S."/>
            <person name="de Baynast K."/>
            <person name="Wissotski M."/>
            <person name="Liu L."/>
            <person name="Talag J."/>
            <person name="Goicoechea J."/>
            <person name="Angelova A."/>
            <person name="Jetty R."/>
            <person name="Kudrna D."/>
            <person name="Golser W."/>
            <person name="Rivera L."/>
            <person name="Zhang J."/>
            <person name="Wing R."/>
        </authorList>
    </citation>
    <scope>NUCLEOTIDE SEQUENCE</scope>
</reference>
<proteinExistence type="predicted"/>
<accession>A0A0D9VE00</accession>
<dbReference type="Gramene" id="LPERR02G08110.1">
    <property type="protein sequence ID" value="LPERR02G08110.1"/>
    <property type="gene ID" value="LPERR02G08110"/>
</dbReference>
<evidence type="ECO:0000313" key="2">
    <source>
        <dbReference type="Proteomes" id="UP000032180"/>
    </source>
</evidence>
<dbReference type="Proteomes" id="UP000032180">
    <property type="component" value="Chromosome 2"/>
</dbReference>
<dbReference type="EnsemblPlants" id="LPERR02G08110.1">
    <property type="protein sequence ID" value="LPERR02G08110.1"/>
    <property type="gene ID" value="LPERR02G08110"/>
</dbReference>
<reference evidence="1 2" key="1">
    <citation type="submission" date="2012-08" db="EMBL/GenBank/DDBJ databases">
        <title>Oryza genome evolution.</title>
        <authorList>
            <person name="Wing R.A."/>
        </authorList>
    </citation>
    <scope>NUCLEOTIDE SEQUENCE</scope>
</reference>
<reference evidence="1" key="3">
    <citation type="submission" date="2015-04" db="UniProtKB">
        <authorList>
            <consortium name="EnsemblPlants"/>
        </authorList>
    </citation>
    <scope>IDENTIFICATION</scope>
</reference>
<organism evidence="1 2">
    <name type="scientific">Leersia perrieri</name>
    <dbReference type="NCBI Taxonomy" id="77586"/>
    <lineage>
        <taxon>Eukaryota</taxon>
        <taxon>Viridiplantae</taxon>
        <taxon>Streptophyta</taxon>
        <taxon>Embryophyta</taxon>
        <taxon>Tracheophyta</taxon>
        <taxon>Spermatophyta</taxon>
        <taxon>Magnoliopsida</taxon>
        <taxon>Liliopsida</taxon>
        <taxon>Poales</taxon>
        <taxon>Poaceae</taxon>
        <taxon>BOP clade</taxon>
        <taxon>Oryzoideae</taxon>
        <taxon>Oryzeae</taxon>
        <taxon>Oryzinae</taxon>
        <taxon>Leersia</taxon>
    </lineage>
</organism>
<name>A0A0D9VE00_9ORYZ</name>